<dbReference type="NCBIfam" id="NF047352">
    <property type="entry name" value="P_loop_sacsin"/>
    <property type="match status" value="1"/>
</dbReference>
<feature type="chain" id="PRO_5035425269" description="Sacsin/Nov domain-containing protein" evidence="1">
    <location>
        <begin position="21"/>
        <end position="992"/>
    </location>
</feature>
<feature type="non-terminal residue" evidence="3">
    <location>
        <position position="1"/>
    </location>
</feature>
<feature type="signal peptide" evidence="1">
    <location>
        <begin position="1"/>
        <end position="20"/>
    </location>
</feature>
<comment type="caution">
    <text evidence="3">The sequence shown here is derived from an EMBL/GenBank/DDBJ whole genome shotgun (WGS) entry which is preliminary data.</text>
</comment>
<keyword evidence="1" id="KW-0732">Signal</keyword>
<organism evidence="3 4">
    <name type="scientific">Cristinia sonorae</name>
    <dbReference type="NCBI Taxonomy" id="1940300"/>
    <lineage>
        <taxon>Eukaryota</taxon>
        <taxon>Fungi</taxon>
        <taxon>Dikarya</taxon>
        <taxon>Basidiomycota</taxon>
        <taxon>Agaricomycotina</taxon>
        <taxon>Agaricomycetes</taxon>
        <taxon>Agaricomycetidae</taxon>
        <taxon>Agaricales</taxon>
        <taxon>Pleurotineae</taxon>
        <taxon>Stephanosporaceae</taxon>
        <taxon>Cristinia</taxon>
    </lineage>
</organism>
<keyword evidence="4" id="KW-1185">Reference proteome</keyword>
<accession>A0A8K0XK22</accession>
<evidence type="ECO:0000256" key="1">
    <source>
        <dbReference type="SAM" id="SignalP"/>
    </source>
</evidence>
<dbReference type="PANTHER" id="PTHR32387:SF0">
    <property type="entry name" value="PROTEIN NO VEIN"/>
    <property type="match status" value="1"/>
</dbReference>
<evidence type="ECO:0000313" key="3">
    <source>
        <dbReference type="EMBL" id="KAH8077483.1"/>
    </source>
</evidence>
<dbReference type="AlphaFoldDB" id="A0A8K0XK22"/>
<feature type="domain" description="Sacsin/Nov" evidence="2">
    <location>
        <begin position="124"/>
        <end position="181"/>
    </location>
</feature>
<dbReference type="EMBL" id="JAEVFJ010000063">
    <property type="protein sequence ID" value="KAH8077483.1"/>
    <property type="molecule type" value="Genomic_DNA"/>
</dbReference>
<evidence type="ECO:0000313" key="4">
    <source>
        <dbReference type="Proteomes" id="UP000813824"/>
    </source>
</evidence>
<evidence type="ECO:0000259" key="2">
    <source>
        <dbReference type="Pfam" id="PF25794"/>
    </source>
</evidence>
<dbReference type="InterPro" id="IPR052957">
    <property type="entry name" value="Auxin_embryo_med"/>
</dbReference>
<proteinExistence type="predicted"/>
<dbReference type="OrthoDB" id="1262810at2759"/>
<gene>
    <name evidence="3" type="ORF">BXZ70DRAFT_696693</name>
</gene>
<dbReference type="SUPFAM" id="SSF55874">
    <property type="entry name" value="ATPase domain of HSP90 chaperone/DNA topoisomerase II/histidine kinase"/>
    <property type="match status" value="1"/>
</dbReference>
<dbReference type="Pfam" id="PF25794">
    <property type="entry name" value="SACS"/>
    <property type="match status" value="1"/>
</dbReference>
<protein>
    <recommendedName>
        <fullName evidence="2">Sacsin/Nov domain-containing protein</fullName>
    </recommendedName>
</protein>
<reference evidence="3" key="1">
    <citation type="journal article" date="2021" name="New Phytol.">
        <title>Evolutionary innovations through gain and loss of genes in the ectomycorrhizal Boletales.</title>
        <authorList>
            <person name="Wu G."/>
            <person name="Miyauchi S."/>
            <person name="Morin E."/>
            <person name="Kuo A."/>
            <person name="Drula E."/>
            <person name="Varga T."/>
            <person name="Kohler A."/>
            <person name="Feng B."/>
            <person name="Cao Y."/>
            <person name="Lipzen A."/>
            <person name="Daum C."/>
            <person name="Hundley H."/>
            <person name="Pangilinan J."/>
            <person name="Johnson J."/>
            <person name="Barry K."/>
            <person name="LaButti K."/>
            <person name="Ng V."/>
            <person name="Ahrendt S."/>
            <person name="Min B."/>
            <person name="Choi I.G."/>
            <person name="Park H."/>
            <person name="Plett J.M."/>
            <person name="Magnuson J."/>
            <person name="Spatafora J.W."/>
            <person name="Nagy L.G."/>
            <person name="Henrissat B."/>
            <person name="Grigoriev I.V."/>
            <person name="Yang Z.L."/>
            <person name="Xu J."/>
            <person name="Martin F.M."/>
        </authorList>
    </citation>
    <scope>NUCLEOTIDE SEQUENCE</scope>
    <source>
        <strain evidence="3">KKN 215</strain>
    </source>
</reference>
<dbReference type="Proteomes" id="UP000813824">
    <property type="component" value="Unassembled WGS sequence"/>
</dbReference>
<dbReference type="InterPro" id="IPR058210">
    <property type="entry name" value="SACS/Nov_dom"/>
</dbReference>
<dbReference type="Gene3D" id="3.30.565.10">
    <property type="entry name" value="Histidine kinase-like ATPase, C-terminal domain"/>
    <property type="match status" value="1"/>
</dbReference>
<name>A0A8K0XK22_9AGAR</name>
<sequence>MARVELLLLLGFLWLKPIAAYLPYHSPSLADITSVGSSNMDVVEAIRQDLGFIEVHGQPAVESAIKELRGKLGRALKRLSDELYSKATHFLLEFIQNADDNKYPPDRVPTLRITLEPEWLVIECNEEGFEASNVKALCNIGASTKENKEGYIGEKGIGFKAVFKVADVVYVLSRDYSFFFDKSRELGMIAPTWSNTYPVRPGWTTFRLKLSSADTVRQMSTHLLQIRPALLLFLRRLRQIEVNTGALTGPVSFCRTQNDKDIILERVSQGTSKAQKYLVVEHKLPINTYEPKRSGIEQSQITLAFPLTMQDEPVIEDQSVYAFLPLRDYGFKFIIHGDFLTPSSREDILNDLPWNICLRDGIPKAFVQAIGEFHQRPNLRFRWFRFIPKGVSDSFMWPVQYSLMGVLEQEPIILCSDDVYRPPCQVLLEPFADADAQPLIPPLALPDHCSYISSGYDVSVDISILLELGVRRMSWEHFLSSLSTMQSLGILGEQTDEWHESVCDYLLDISGSGLEQLRSLPIIPLADGSWKSSRFFPVYFSPSSLAVPLDLGVYFVQPLERQSARYRLFQRLGISEADPQSIARRIVQIHSSATVPAQRASLVAHVKFLFDHRQQLEPLLSSGISLWVHSNSNTVARATDLYMDSPRYSEDLSLSQFLDAPFIAEEYMAMYPAGSGDFKPWCNWLQSMLGIRTTPVDASGSLAFSILQSVQDTKLLRILKEYWPEMKKTILSSPVALAELRSREVTCMDGSRERLDATFLKTKELSKYGYLAFLPVENPDSPDWEFLEHLGVSLKYGGASTLKRLIRLSRVPMASRTEVVAIYKELEARLSDDLDPKTIRDAFKYQKLIYATWDAHQIWANWLSLSDVVWMAPLSVQTKCRLYWQYPDLQSFFFSIGVPSECPPSVLLDEVKPISAEWRGKTIPEHVYKRVSSILIDINRVVSLASQQSSSVSMSWLRDLRDQAIFPVKSPSLGLTLLSARDTFYIPDQSGN</sequence>
<dbReference type="InterPro" id="IPR036890">
    <property type="entry name" value="HATPase_C_sf"/>
</dbReference>
<dbReference type="PANTHER" id="PTHR32387">
    <property type="entry name" value="WU:FJ29H11"/>
    <property type="match status" value="1"/>
</dbReference>